<name>C6WMZ5_ACTMD</name>
<sequence length="117" mass="12190">MGRRAVLGVCALLALVGRPTSEKGVAAPAEPVGVERLQRDWWAWAAGVPEAANPEDRWLLARSFGETVTRTCAVPEGVPLAGPAVNLVTRDEADCAESAPVRFTGVAGNPVIGLSSE</sequence>
<organism evidence="1 2">
    <name type="scientific">Actinosynnema mirum (strain ATCC 29888 / DSM 43827 / JCM 3225 / NBRC 14064 / NCIMB 13271 / NRRL B-12336 / IMRU 3971 / 101)</name>
    <dbReference type="NCBI Taxonomy" id="446462"/>
    <lineage>
        <taxon>Bacteria</taxon>
        <taxon>Bacillati</taxon>
        <taxon>Actinomycetota</taxon>
        <taxon>Actinomycetes</taxon>
        <taxon>Pseudonocardiales</taxon>
        <taxon>Pseudonocardiaceae</taxon>
        <taxon>Actinosynnema</taxon>
    </lineage>
</organism>
<proteinExistence type="predicted"/>
<dbReference type="EMBL" id="CP001630">
    <property type="protein sequence ID" value="ACU38508.1"/>
    <property type="molecule type" value="Genomic_DNA"/>
</dbReference>
<keyword evidence="2" id="KW-1185">Reference proteome</keyword>
<dbReference type="KEGG" id="ami:Amir_4676"/>
<dbReference type="STRING" id="446462.Amir_4676"/>
<dbReference type="OrthoDB" id="5511088at2"/>
<accession>C6WMZ5</accession>
<evidence type="ECO:0000313" key="1">
    <source>
        <dbReference type="EMBL" id="ACU38508.1"/>
    </source>
</evidence>
<dbReference type="AlphaFoldDB" id="C6WMZ5"/>
<gene>
    <name evidence="1" type="ordered locus">Amir_4676</name>
</gene>
<protein>
    <submittedName>
        <fullName evidence="1">Uncharacterized protein</fullName>
    </submittedName>
</protein>
<reference evidence="1 2" key="1">
    <citation type="journal article" date="2009" name="Stand. Genomic Sci.">
        <title>Complete genome sequence of Actinosynnema mirum type strain (101).</title>
        <authorList>
            <person name="Land M."/>
            <person name="Lapidus A."/>
            <person name="Mayilraj S."/>
            <person name="Chen F."/>
            <person name="Copeland A."/>
            <person name="Del Rio T.G."/>
            <person name="Nolan M."/>
            <person name="Lucas S."/>
            <person name="Tice H."/>
            <person name="Cheng J.F."/>
            <person name="Chertkov O."/>
            <person name="Bruce D."/>
            <person name="Goodwin L."/>
            <person name="Pitluck S."/>
            <person name="Rohde M."/>
            <person name="Goker M."/>
            <person name="Pati A."/>
            <person name="Ivanova N."/>
            <person name="Mavromatis K."/>
            <person name="Chen A."/>
            <person name="Palaniappan K."/>
            <person name="Hauser L."/>
            <person name="Chang Y.J."/>
            <person name="Jeffries C.C."/>
            <person name="Brettin T."/>
            <person name="Detter J.C."/>
            <person name="Han C."/>
            <person name="Chain P."/>
            <person name="Tindall B.J."/>
            <person name="Bristow J."/>
            <person name="Eisen J.A."/>
            <person name="Markowitz V."/>
            <person name="Hugenholtz P."/>
            <person name="Kyrpides N.C."/>
            <person name="Klenk H.P."/>
        </authorList>
    </citation>
    <scope>NUCLEOTIDE SEQUENCE [LARGE SCALE GENOMIC DNA]</scope>
    <source>
        <strain evidence="2">ATCC 29888 / DSM 43827 / JCM 3225 / NBRC 14064 / NCIMB 13271 / NRRL B-12336 / IMRU 3971 / 101</strain>
    </source>
</reference>
<evidence type="ECO:0000313" key="2">
    <source>
        <dbReference type="Proteomes" id="UP000002213"/>
    </source>
</evidence>
<dbReference type="HOGENOM" id="CLU_2079704_0_0_11"/>
<dbReference type="RefSeq" id="WP_015803395.1">
    <property type="nucleotide sequence ID" value="NC_013093.1"/>
</dbReference>
<dbReference type="Proteomes" id="UP000002213">
    <property type="component" value="Chromosome"/>
</dbReference>